<dbReference type="Pfam" id="PF15412">
    <property type="entry name" value="Nse4-Nse3_bdg"/>
    <property type="match status" value="1"/>
</dbReference>
<gene>
    <name evidence="11" type="ORF">BHQ10_004761</name>
</gene>
<comment type="function">
    <text evidence="7">Component of the SMC5-SMC6 complex, that promotes sister chromatid alignment after DNA damage and facilitates double-stranded DNA breaks (DSBs) repair via homologous recombination between sister chromatids.</text>
</comment>
<evidence type="ECO:0000256" key="3">
    <source>
        <dbReference type="ARBA" id="ARBA00022763"/>
    </source>
</evidence>
<evidence type="ECO:0000256" key="4">
    <source>
        <dbReference type="ARBA" id="ARBA00023172"/>
    </source>
</evidence>
<evidence type="ECO:0000256" key="8">
    <source>
        <dbReference type="SAM" id="MobiDB-lite"/>
    </source>
</evidence>
<dbReference type="GO" id="GO:0005634">
    <property type="term" value="C:nucleus"/>
    <property type="evidence" value="ECO:0007669"/>
    <property type="project" value="UniProtKB-SubCell"/>
</dbReference>
<name>A0A364KYX7_TALAM</name>
<protein>
    <recommendedName>
        <fullName evidence="7">Non-structural maintenance of chromosomes element 4</fullName>
    </recommendedName>
</protein>
<feature type="compositionally biased region" description="Polar residues" evidence="8">
    <location>
        <begin position="25"/>
        <end position="40"/>
    </location>
</feature>
<feature type="domain" description="Nse4/EID protein Nse3/MAGE-binding" evidence="10">
    <location>
        <begin position="106"/>
        <end position="172"/>
    </location>
</feature>
<dbReference type="Pfam" id="PF08743">
    <property type="entry name" value="Nse4_C"/>
    <property type="match status" value="1"/>
</dbReference>
<evidence type="ECO:0000259" key="9">
    <source>
        <dbReference type="Pfam" id="PF08743"/>
    </source>
</evidence>
<accession>A0A364KYX7</accession>
<evidence type="ECO:0000313" key="12">
    <source>
        <dbReference type="Proteomes" id="UP000249363"/>
    </source>
</evidence>
<keyword evidence="4 7" id="KW-0233">DNA recombination</keyword>
<dbReference type="EMBL" id="MIKG01000008">
    <property type="protein sequence ID" value="RAO68749.1"/>
    <property type="molecule type" value="Genomic_DNA"/>
</dbReference>
<evidence type="ECO:0000256" key="7">
    <source>
        <dbReference type="RuleBase" id="RU365071"/>
    </source>
</evidence>
<dbReference type="AlphaFoldDB" id="A0A364KYX7"/>
<evidence type="ECO:0000256" key="2">
    <source>
        <dbReference type="ARBA" id="ARBA00008997"/>
    </source>
</evidence>
<evidence type="ECO:0000256" key="1">
    <source>
        <dbReference type="ARBA" id="ARBA00004123"/>
    </source>
</evidence>
<dbReference type="PANTHER" id="PTHR16140">
    <property type="entry name" value="NON-STRUCTURAL MAINTENANCE OF CHROMOSOMES ELEMENT 4"/>
    <property type="match status" value="1"/>
</dbReference>
<dbReference type="RefSeq" id="XP_040733265.1">
    <property type="nucleotide sequence ID" value="XM_040877162.1"/>
</dbReference>
<feature type="region of interest" description="Disordered" evidence="8">
    <location>
        <begin position="1"/>
        <end position="44"/>
    </location>
</feature>
<evidence type="ECO:0000256" key="5">
    <source>
        <dbReference type="ARBA" id="ARBA00023204"/>
    </source>
</evidence>
<keyword evidence="5 7" id="KW-0234">DNA repair</keyword>
<dbReference type="Proteomes" id="UP000249363">
    <property type="component" value="Unassembled WGS sequence"/>
</dbReference>
<feature type="region of interest" description="Disordered" evidence="8">
    <location>
        <begin position="149"/>
        <end position="177"/>
    </location>
</feature>
<comment type="subunit">
    <text evidence="7">Component of the SMC5-SMC6 complex.</text>
</comment>
<sequence>MALDTSATGSSSSTKRVRLAELQGNAESTQSSQPRASQRAVNDYYDPDQDVAERRKIRKGLRDLQREMNDCRGEFLQTDNKGILNTIQKANEYFAQVKQTSDATVDSALLVNAADLSYKKAARASDGLAAGIDVDEFVSKCLSFMRQTPANGSSNGLGTQRRTQNRGNADESDDEGVDDTLNWDLLGRAACFPYNTRPSLSGFLLGPLSVQKRTRQLTQRRAANQIDRTQVVRPQDLEEQDLDRQESSNLTVMCTKISKLLKEVADARTNTVDEELRALGREPTTEEIEAAMDKHQISDIGGILLFPFAINPKSFGQSVENLFYISFLIRDGNVGVGQNRHGLVTIQPSTPYAPLEAQQRGIQKHQLIWSLNFEIWQQLVETFDIKESIIPHRNDEEFQRQNQHGWYS</sequence>
<dbReference type="GeneID" id="63793977"/>
<feature type="domain" description="Non-structural maintenance of chromosome element 4 C-terminal" evidence="9">
    <location>
        <begin position="303"/>
        <end position="390"/>
    </location>
</feature>
<feature type="compositionally biased region" description="Polar residues" evidence="8">
    <location>
        <begin position="1"/>
        <end position="14"/>
    </location>
</feature>
<keyword evidence="12" id="KW-1185">Reference proteome</keyword>
<keyword evidence="6 7" id="KW-0539">Nucleus</keyword>
<evidence type="ECO:0000259" key="10">
    <source>
        <dbReference type="Pfam" id="PF15412"/>
    </source>
</evidence>
<dbReference type="OrthoDB" id="361242at2759"/>
<proteinExistence type="inferred from homology"/>
<reference evidence="11 12" key="1">
    <citation type="journal article" date="2017" name="Biotechnol. Biofuels">
        <title>Differential beta-glucosidase expression as a function of carbon source availability in Talaromyces amestolkiae: a genomic and proteomic approach.</title>
        <authorList>
            <person name="de Eugenio L.I."/>
            <person name="Mendez-Liter J.A."/>
            <person name="Nieto-Dominguez M."/>
            <person name="Alonso L."/>
            <person name="Gil-Munoz J."/>
            <person name="Barriuso J."/>
            <person name="Prieto A."/>
            <person name="Martinez M.J."/>
        </authorList>
    </citation>
    <scope>NUCLEOTIDE SEQUENCE [LARGE SCALE GENOMIC DNA]</scope>
    <source>
        <strain evidence="11 12">CIB</strain>
    </source>
</reference>
<keyword evidence="3 7" id="KW-0227">DNA damage</keyword>
<dbReference type="InterPro" id="IPR029225">
    <property type="entry name" value="Nse4_Nse3-bd"/>
</dbReference>
<evidence type="ECO:0000313" key="11">
    <source>
        <dbReference type="EMBL" id="RAO68749.1"/>
    </source>
</evidence>
<dbReference type="GO" id="GO:0006310">
    <property type="term" value="P:DNA recombination"/>
    <property type="evidence" value="ECO:0007669"/>
    <property type="project" value="UniProtKB-UniRule"/>
</dbReference>
<dbReference type="GO" id="GO:0030915">
    <property type="term" value="C:Smc5-Smc6 complex"/>
    <property type="evidence" value="ECO:0007669"/>
    <property type="project" value="UniProtKB-UniRule"/>
</dbReference>
<dbReference type="GO" id="GO:0006281">
    <property type="term" value="P:DNA repair"/>
    <property type="evidence" value="ECO:0007669"/>
    <property type="project" value="UniProtKB-UniRule"/>
</dbReference>
<feature type="compositionally biased region" description="Polar residues" evidence="8">
    <location>
        <begin position="149"/>
        <end position="167"/>
    </location>
</feature>
<dbReference type="InterPro" id="IPR014854">
    <property type="entry name" value="Nse4_C"/>
</dbReference>
<dbReference type="InterPro" id="IPR027786">
    <property type="entry name" value="Nse4/EID"/>
</dbReference>
<organism evidence="11 12">
    <name type="scientific">Talaromyces amestolkiae</name>
    <dbReference type="NCBI Taxonomy" id="1196081"/>
    <lineage>
        <taxon>Eukaryota</taxon>
        <taxon>Fungi</taxon>
        <taxon>Dikarya</taxon>
        <taxon>Ascomycota</taxon>
        <taxon>Pezizomycotina</taxon>
        <taxon>Eurotiomycetes</taxon>
        <taxon>Eurotiomycetidae</taxon>
        <taxon>Eurotiales</taxon>
        <taxon>Trichocomaceae</taxon>
        <taxon>Talaromyces</taxon>
        <taxon>Talaromyces sect. Talaromyces</taxon>
    </lineage>
</organism>
<dbReference type="PANTHER" id="PTHR16140:SF0">
    <property type="entry name" value="NON-STRUCTURAL MAINTENANCE OF CHROMOSOMES ELEMENT 4"/>
    <property type="match status" value="1"/>
</dbReference>
<comment type="similarity">
    <text evidence="2 7">Belongs to the NSE4 family.</text>
</comment>
<dbReference type="STRING" id="1196081.A0A364KYX7"/>
<comment type="caution">
    <text evidence="11">The sequence shown here is derived from an EMBL/GenBank/DDBJ whole genome shotgun (WGS) entry which is preliminary data.</text>
</comment>
<comment type="subcellular location">
    <subcellularLocation>
        <location evidence="1 7">Nucleus</location>
    </subcellularLocation>
</comment>
<evidence type="ECO:0000256" key="6">
    <source>
        <dbReference type="ARBA" id="ARBA00023242"/>
    </source>
</evidence>